<dbReference type="Proteomes" id="UP001156645">
    <property type="component" value="Unassembled WGS sequence"/>
</dbReference>
<dbReference type="InterPro" id="IPR013762">
    <property type="entry name" value="Integrase-like_cat_sf"/>
</dbReference>
<dbReference type="GO" id="GO:0003677">
    <property type="term" value="F:DNA binding"/>
    <property type="evidence" value="ECO:0007669"/>
    <property type="project" value="InterPro"/>
</dbReference>
<evidence type="ECO:0000256" key="1">
    <source>
        <dbReference type="ARBA" id="ARBA00023172"/>
    </source>
</evidence>
<protein>
    <submittedName>
        <fullName evidence="3">Uncharacterized protein</fullName>
    </submittedName>
</protein>
<reference evidence="2" key="1">
    <citation type="journal article" date="2014" name="Int. J. Syst. Evol. Microbiol.">
        <title>Complete genome of a new Firmicutes species belonging to the dominant human colonic microbiota ('Ruminococcus bicirculans') reveals two chromosomes and a selective capacity to utilize plant glucans.</title>
        <authorList>
            <consortium name="NISC Comparative Sequencing Program"/>
            <person name="Wegmann U."/>
            <person name="Louis P."/>
            <person name="Goesmann A."/>
            <person name="Henrissat B."/>
            <person name="Duncan S.H."/>
            <person name="Flint H.J."/>
        </authorList>
    </citation>
    <scope>NUCLEOTIDE SEQUENCE</scope>
    <source>
        <strain evidence="2">NBRC 103191</strain>
    </source>
</reference>
<dbReference type="Proteomes" id="UP000198501">
    <property type="component" value="Unassembled WGS sequence"/>
</dbReference>
<keyword evidence="1" id="KW-0233">DNA recombination</keyword>
<evidence type="ECO:0000313" key="5">
    <source>
        <dbReference type="Proteomes" id="UP001156645"/>
    </source>
</evidence>
<dbReference type="InterPro" id="IPR011010">
    <property type="entry name" value="DNA_brk_join_enz"/>
</dbReference>
<reference evidence="5" key="3">
    <citation type="journal article" date="2019" name="Int. J. Syst. Evol. Microbiol.">
        <title>The Global Catalogue of Microorganisms (GCM) 10K type strain sequencing project: providing services to taxonomists for standard genome sequencing and annotation.</title>
        <authorList>
            <consortium name="The Broad Institute Genomics Platform"/>
            <consortium name="The Broad Institute Genome Sequencing Center for Infectious Disease"/>
            <person name="Wu L."/>
            <person name="Ma J."/>
        </authorList>
    </citation>
    <scope>NUCLEOTIDE SEQUENCE [LARGE SCALE GENOMIC DNA]</scope>
    <source>
        <strain evidence="5">NBRC 103191</strain>
    </source>
</reference>
<dbReference type="Gene3D" id="1.10.443.10">
    <property type="entry name" value="Intergrase catalytic core"/>
    <property type="match status" value="1"/>
</dbReference>
<organism evidence="3 4">
    <name type="scientific">Psychrobacter pacificensis</name>
    <dbReference type="NCBI Taxonomy" id="112002"/>
    <lineage>
        <taxon>Bacteria</taxon>
        <taxon>Pseudomonadati</taxon>
        <taxon>Pseudomonadota</taxon>
        <taxon>Gammaproteobacteria</taxon>
        <taxon>Moraxellales</taxon>
        <taxon>Moraxellaceae</taxon>
        <taxon>Psychrobacter</taxon>
    </lineage>
</organism>
<evidence type="ECO:0000313" key="4">
    <source>
        <dbReference type="Proteomes" id="UP000198501"/>
    </source>
</evidence>
<dbReference type="AlphaFoldDB" id="A0A1G6VGB2"/>
<dbReference type="GO" id="GO:0015074">
    <property type="term" value="P:DNA integration"/>
    <property type="evidence" value="ECO:0007669"/>
    <property type="project" value="InterPro"/>
</dbReference>
<name>A0A1G6VGB2_9GAMM</name>
<gene>
    <name evidence="2" type="ORF">GCM10007915_16830</name>
    <name evidence="3" type="ORF">SAMN05660405_00568</name>
</gene>
<reference evidence="3 4" key="2">
    <citation type="submission" date="2016-10" db="EMBL/GenBank/DDBJ databases">
        <authorList>
            <person name="de Groot N.N."/>
        </authorList>
    </citation>
    <scope>NUCLEOTIDE SEQUENCE [LARGE SCALE GENOMIC DNA]</scope>
    <source>
        <strain evidence="3 4">DSM 23406</strain>
    </source>
</reference>
<keyword evidence="5" id="KW-1185">Reference proteome</keyword>
<evidence type="ECO:0000313" key="3">
    <source>
        <dbReference type="EMBL" id="SDD52568.1"/>
    </source>
</evidence>
<sequence>MSQNNNASYSYRQMPLETLTKTIDALKEDKTFDYPKTVIDAISTIVSTVHDSYQANENAIEGFSIAIVQALQARPVSDEYMQINRTDLAEKPLILQLLILMQDIVIKQQLNQSVQQLVWLSIAMHTAALLITLDKKTDTKNILMQFKMAQFSASTRRTWLWQALPDIAQTEISIERILSVFNTLLQKRQSALVALKNNPATDTEEVAKDKSDAKAKLSQIEKITTAYQHAHVPQKPKPKRKKLPKNIKVKAINLADNTSKYPVDTIATRHNWNTTSSNDAWGSTRDDIEHSAIAIDLAFLEANIESHNGLTTSFEERIDHHEAPYVSYGEYPNPLIKYSIPLQTIDLSLQQNYMSQRNLALNSNTRLLSLAGYQALFAALNQDASTLLETETDTTCAGILLLSMITGLPVKSLLIPGYIGHPNIFKIKGKKYYIEHSLGITKRSTSQTLAEGDYENHSDTIKVPLPSWLIDNLLACELPVKEDFTAYLAALRSSIGLPYLSVNRIETALHVVLSRYTPDCHAHIADIICRTPAPHAPAMYYSSHTSEALMAHYKSALCILNSNSDFDLTYITAWHKYTVGSGFALKIETVCDIINEMKYWTDQSSNDEEHFNRTSIFVWFVFCLLTGVRPNNGLGRMYDIDLDMGWLLINDKPVKKVKSDRLIPLCPTLIRHLTDYRAYLINYQAKHQGYHDISAIIDNIRLGNDEALLKLLYERAPTAKSPTLKDIKRGDAYHMTKHIIDANPYWTRHFVRTQLENLGVSLSLINTVIGHEKARQEVLGRFSSSSKADIKRVASVFEKIAAQLGLSDITINHYPKSNHVGTSTAEVDHANK</sequence>
<dbReference type="EMBL" id="FNAL01000003">
    <property type="protein sequence ID" value="SDD52568.1"/>
    <property type="molecule type" value="Genomic_DNA"/>
</dbReference>
<reference evidence="2" key="4">
    <citation type="submission" date="2023-01" db="EMBL/GenBank/DDBJ databases">
        <title>Draft genome sequence of Psychrobacter pacificensis strain NBRC 103191.</title>
        <authorList>
            <person name="Sun Q."/>
            <person name="Mori K."/>
        </authorList>
    </citation>
    <scope>NUCLEOTIDE SEQUENCE</scope>
    <source>
        <strain evidence="2">NBRC 103191</strain>
    </source>
</reference>
<evidence type="ECO:0000313" key="2">
    <source>
        <dbReference type="EMBL" id="GLR29444.1"/>
    </source>
</evidence>
<dbReference type="SUPFAM" id="SSF56349">
    <property type="entry name" value="DNA breaking-rejoining enzymes"/>
    <property type="match status" value="1"/>
</dbReference>
<dbReference type="RefSeq" id="WP_167669376.1">
    <property type="nucleotide sequence ID" value="NZ_BSOK01000038.1"/>
</dbReference>
<dbReference type="EMBL" id="BSOK01000038">
    <property type="protein sequence ID" value="GLR29444.1"/>
    <property type="molecule type" value="Genomic_DNA"/>
</dbReference>
<proteinExistence type="predicted"/>
<dbReference type="GO" id="GO:0006310">
    <property type="term" value="P:DNA recombination"/>
    <property type="evidence" value="ECO:0007669"/>
    <property type="project" value="UniProtKB-KW"/>
</dbReference>
<accession>A0A1G6VGB2</accession>